<dbReference type="Pfam" id="PF20320">
    <property type="entry name" value="DUF6615"/>
    <property type="match status" value="1"/>
</dbReference>
<protein>
    <submittedName>
        <fullName evidence="1">Uncharacterized protein</fullName>
    </submittedName>
</protein>
<name>A0A2A3K028_9RHOB</name>
<dbReference type="AlphaFoldDB" id="A0A2A3K028"/>
<dbReference type="EMBL" id="NTHN01000077">
    <property type="protein sequence ID" value="PBD20059.1"/>
    <property type="molecule type" value="Genomic_DNA"/>
</dbReference>
<dbReference type="InterPro" id="IPR046723">
    <property type="entry name" value="DUF6615"/>
</dbReference>
<comment type="caution">
    <text evidence="1">The sequence shown here is derived from an EMBL/GenBank/DDBJ whole genome shotgun (WGS) entry which is preliminary data.</text>
</comment>
<proteinExistence type="predicted"/>
<organism evidence="1">
    <name type="scientific">Alloyangia mangrovi</name>
    <dbReference type="NCBI Taxonomy" id="1779329"/>
    <lineage>
        <taxon>Bacteria</taxon>
        <taxon>Pseudomonadati</taxon>
        <taxon>Pseudomonadota</taxon>
        <taxon>Alphaproteobacteria</taxon>
        <taxon>Rhodobacterales</taxon>
        <taxon>Roseobacteraceae</taxon>
        <taxon>Alloyangia</taxon>
    </lineage>
</organism>
<evidence type="ECO:0000313" key="1">
    <source>
        <dbReference type="EMBL" id="PBD20059.1"/>
    </source>
</evidence>
<reference evidence="1" key="1">
    <citation type="submission" date="2017-09" db="EMBL/GenBank/DDBJ databases">
        <title>Yangia sp. SAOS 153D whole genome sequencing.</title>
        <authorList>
            <person name="Verma A."/>
            <person name="Krishnamurthi S."/>
        </authorList>
    </citation>
    <scope>NUCLEOTIDE SEQUENCE [LARGE SCALE GENOMIC DNA]</scope>
    <source>
        <strain evidence="1">SAOS 153D</strain>
    </source>
</reference>
<accession>A0A2A3K028</accession>
<sequence length="274" mass="31082">MSDAARFDIARGEETTTEHLLLRLARKHHGRGLTIKTFTKDVERDNGADWGFWFGDGHNRGLPVRVQAKRLYRKSGRYDQLYHPYNGPSKSGQTWANQCEAMLGWRDGAVPLYVFYNDDGLGARRFWSAHKRLYWRMWCGFPFSSPEWGISAASALAIKSADWGKDNRPGDFPMIPWHCLVCPCCWDDHPTDTSLPSLIGHGLQQLYNYSMGDAEEDLAAPTGLGFSFEPTDNIPSWVGLLREGGESESLLHEEMARLNLRGIAILEETETRDE</sequence>
<gene>
    <name evidence="1" type="ORF">CLG85_06080</name>
</gene>